<evidence type="ECO:0000313" key="5">
    <source>
        <dbReference type="EMBL" id="CAF1146046.1"/>
    </source>
</evidence>
<dbReference type="InterPro" id="IPR028896">
    <property type="entry name" value="GcvT/YgfZ/DmdA"/>
</dbReference>
<reference evidence="5" key="1">
    <citation type="submission" date="2021-02" db="EMBL/GenBank/DDBJ databases">
        <authorList>
            <person name="Nowell W R."/>
        </authorList>
    </citation>
    <scope>NUCLEOTIDE SEQUENCE</scope>
</reference>
<dbReference type="Gene3D" id="2.40.30.110">
    <property type="entry name" value="Aminomethyltransferase beta-barrel domains"/>
    <property type="match status" value="1"/>
</dbReference>
<proteinExistence type="inferred from homology"/>
<evidence type="ECO:0000259" key="3">
    <source>
        <dbReference type="Pfam" id="PF08669"/>
    </source>
</evidence>
<accession>A0A814SC37</accession>
<dbReference type="OrthoDB" id="429143at2759"/>
<dbReference type="EMBL" id="CAJNOE010000319">
    <property type="protein sequence ID" value="CAF1146046.1"/>
    <property type="molecule type" value="Genomic_DNA"/>
</dbReference>
<dbReference type="Proteomes" id="UP000663891">
    <property type="component" value="Unassembled WGS sequence"/>
</dbReference>
<dbReference type="Proteomes" id="UP000663860">
    <property type="component" value="Unassembled WGS sequence"/>
</dbReference>
<sequence length="330" mass="38370">MWVRKLGFQTSPSVRILTQACEYMFKNGIPDTFHFSLLPDNWDDFYWILSNTIKRIPILAESECETLITGADSFTPNSRLIMNESAEVSYSVASGSNGHGIVLAGGPYVEVLGCEYPLFFKPDEAGKKDFQDLNKQGTFGKARWFNIVKKEYNAYDIIYKYALCVYDILMKQGKDYGVISTEYFTQRTLRTERIYPSWGHDIDKKTTPFHSNREYHISFDVKIKSNDKMVYKKRFVQFLLKDHNLDSDPWPWSSKPIYRNGEFCGFVTSAAFGFTLGKQDLFMHLLQKKITVDYIRVTTYEINIATKRFKARFNVYQPTEMDSSVLLYTN</sequence>
<dbReference type="InterPro" id="IPR027266">
    <property type="entry name" value="TrmE/GcvT-like"/>
</dbReference>
<protein>
    <submittedName>
        <fullName evidence="5">Uncharacterized protein</fullName>
    </submittedName>
</protein>
<evidence type="ECO:0000259" key="2">
    <source>
        <dbReference type="Pfam" id="PF01571"/>
    </source>
</evidence>
<evidence type="ECO:0000313" key="4">
    <source>
        <dbReference type="EMBL" id="CAF1126182.1"/>
    </source>
</evidence>
<dbReference type="InterPro" id="IPR006222">
    <property type="entry name" value="GCVT_N"/>
</dbReference>
<dbReference type="PANTHER" id="PTHR43757:SF15">
    <property type="entry name" value="PYRUVATE DEHYDROGENASE PHOSPHATASE REGULATORY SUBUNIT, MITOCHONDRIAL-LIKE"/>
    <property type="match status" value="1"/>
</dbReference>
<dbReference type="SUPFAM" id="SSF54373">
    <property type="entry name" value="FAD-linked reductases, C-terminal domain"/>
    <property type="match status" value="1"/>
</dbReference>
<dbReference type="SUPFAM" id="SSF103025">
    <property type="entry name" value="Folate-binding domain"/>
    <property type="match status" value="1"/>
</dbReference>
<name>A0A814SC37_9BILA</name>
<dbReference type="AlphaFoldDB" id="A0A814SC37"/>
<dbReference type="PANTHER" id="PTHR43757">
    <property type="entry name" value="AMINOMETHYLTRANSFERASE"/>
    <property type="match status" value="1"/>
</dbReference>
<dbReference type="Gene3D" id="3.30.1360.120">
    <property type="entry name" value="Probable tRNA modification gtpase trme, domain 1"/>
    <property type="match status" value="1"/>
</dbReference>
<dbReference type="EMBL" id="CAJNON010000231">
    <property type="protein sequence ID" value="CAF1126182.1"/>
    <property type="molecule type" value="Genomic_DNA"/>
</dbReference>
<feature type="domain" description="GCVT N-terminal" evidence="2">
    <location>
        <begin position="161"/>
        <end position="219"/>
    </location>
</feature>
<evidence type="ECO:0000256" key="1">
    <source>
        <dbReference type="ARBA" id="ARBA00008609"/>
    </source>
</evidence>
<dbReference type="Gene3D" id="3.30.9.10">
    <property type="entry name" value="D-Amino Acid Oxidase, subunit A, domain 2"/>
    <property type="match status" value="1"/>
</dbReference>
<comment type="similarity">
    <text evidence="1">Belongs to the GcvT family.</text>
</comment>
<dbReference type="InterPro" id="IPR029043">
    <property type="entry name" value="GcvT/YgfZ_C"/>
</dbReference>
<dbReference type="SUPFAM" id="SSF101790">
    <property type="entry name" value="Aminomethyltransferase beta-barrel domain"/>
    <property type="match status" value="1"/>
</dbReference>
<dbReference type="InterPro" id="IPR013977">
    <property type="entry name" value="GcvT_C"/>
</dbReference>
<organism evidence="5 6">
    <name type="scientific">Adineta steineri</name>
    <dbReference type="NCBI Taxonomy" id="433720"/>
    <lineage>
        <taxon>Eukaryota</taxon>
        <taxon>Metazoa</taxon>
        <taxon>Spiralia</taxon>
        <taxon>Gnathifera</taxon>
        <taxon>Rotifera</taxon>
        <taxon>Eurotatoria</taxon>
        <taxon>Bdelloidea</taxon>
        <taxon>Adinetida</taxon>
        <taxon>Adinetidae</taxon>
        <taxon>Adineta</taxon>
    </lineage>
</organism>
<comment type="caution">
    <text evidence="5">The sequence shown here is derived from an EMBL/GenBank/DDBJ whole genome shotgun (WGS) entry which is preliminary data.</text>
</comment>
<evidence type="ECO:0000313" key="6">
    <source>
        <dbReference type="Proteomes" id="UP000663860"/>
    </source>
</evidence>
<gene>
    <name evidence="5" type="ORF">IZO911_LOCUS25504</name>
    <name evidence="4" type="ORF">VCS650_LOCUS21471</name>
</gene>
<dbReference type="Pfam" id="PF01571">
    <property type="entry name" value="GCV_T"/>
    <property type="match status" value="1"/>
</dbReference>
<dbReference type="GO" id="GO:0005739">
    <property type="term" value="C:mitochondrion"/>
    <property type="evidence" value="ECO:0007669"/>
    <property type="project" value="TreeGrafter"/>
</dbReference>
<feature type="domain" description="Aminomethyltransferase C-terminal" evidence="3">
    <location>
        <begin position="233"/>
        <end position="312"/>
    </location>
</feature>
<dbReference type="Pfam" id="PF08669">
    <property type="entry name" value="GCV_T_C"/>
    <property type="match status" value="1"/>
</dbReference>